<name>A0A934S972_9BACT</name>
<dbReference type="InterPro" id="IPR029044">
    <property type="entry name" value="Nucleotide-diphossugar_trans"/>
</dbReference>
<protein>
    <recommendedName>
        <fullName evidence="5">3-deoxy-manno-octulosonate cytidylyltransferase</fullName>
        <ecNumber evidence="5">2.7.7.38</ecNumber>
    </recommendedName>
    <alternativeName>
        <fullName evidence="5">CMP-2-keto-3-deoxyoctulosonic acid synthase</fullName>
        <shortName evidence="5">CKS</shortName>
        <shortName evidence="5">CMP-KDO synthase</shortName>
    </alternativeName>
</protein>
<evidence type="ECO:0000256" key="4">
    <source>
        <dbReference type="ARBA" id="ARBA00022985"/>
    </source>
</evidence>
<keyword evidence="5" id="KW-0963">Cytoplasm</keyword>
<comment type="subcellular location">
    <subcellularLocation>
        <location evidence="5">Cytoplasm</location>
    </subcellularLocation>
    <subcellularLocation>
        <location evidence="1">Membrane</location>
    </subcellularLocation>
</comment>
<dbReference type="GO" id="GO:0033468">
    <property type="term" value="P:CMP-keto-3-deoxy-D-manno-octulosonic acid biosynthetic process"/>
    <property type="evidence" value="ECO:0007669"/>
    <property type="project" value="UniProtKB-UniRule"/>
</dbReference>
<dbReference type="InterPro" id="IPR004528">
    <property type="entry name" value="KdsB"/>
</dbReference>
<evidence type="ECO:0000256" key="3">
    <source>
        <dbReference type="ARBA" id="ARBA00022695"/>
    </source>
</evidence>
<evidence type="ECO:0000313" key="7">
    <source>
        <dbReference type="Proteomes" id="UP000603141"/>
    </source>
</evidence>
<comment type="catalytic activity">
    <reaction evidence="5">
        <text>3-deoxy-alpha-D-manno-oct-2-ulosonate + CTP = CMP-3-deoxy-beta-D-manno-octulosonate + diphosphate</text>
        <dbReference type="Rhea" id="RHEA:23448"/>
        <dbReference type="ChEBI" id="CHEBI:33019"/>
        <dbReference type="ChEBI" id="CHEBI:37563"/>
        <dbReference type="ChEBI" id="CHEBI:85986"/>
        <dbReference type="ChEBI" id="CHEBI:85987"/>
        <dbReference type="EC" id="2.7.7.38"/>
    </reaction>
</comment>
<keyword evidence="3 5" id="KW-0548">Nucleotidyltransferase</keyword>
<dbReference type="EC" id="2.7.7.38" evidence="5"/>
<dbReference type="NCBIfam" id="NF003950">
    <property type="entry name" value="PRK05450.1-3"/>
    <property type="match status" value="1"/>
</dbReference>
<evidence type="ECO:0000313" key="6">
    <source>
        <dbReference type="EMBL" id="MBK1884462.1"/>
    </source>
</evidence>
<proteinExistence type="inferred from homology"/>
<accession>A0A934S972</accession>
<dbReference type="GO" id="GO:0005829">
    <property type="term" value="C:cytosol"/>
    <property type="evidence" value="ECO:0007669"/>
    <property type="project" value="TreeGrafter"/>
</dbReference>
<dbReference type="NCBIfam" id="NF003952">
    <property type="entry name" value="PRK05450.1-5"/>
    <property type="match status" value="1"/>
</dbReference>
<dbReference type="Pfam" id="PF02348">
    <property type="entry name" value="CTP_transf_3"/>
    <property type="match status" value="1"/>
</dbReference>
<dbReference type="EMBL" id="JAENIJ010000051">
    <property type="protein sequence ID" value="MBK1884462.1"/>
    <property type="molecule type" value="Genomic_DNA"/>
</dbReference>
<evidence type="ECO:0000256" key="1">
    <source>
        <dbReference type="ARBA" id="ARBA00004370"/>
    </source>
</evidence>
<dbReference type="GO" id="GO:0009103">
    <property type="term" value="P:lipopolysaccharide biosynthetic process"/>
    <property type="evidence" value="ECO:0007669"/>
    <property type="project" value="UniProtKB-UniRule"/>
</dbReference>
<dbReference type="SUPFAM" id="SSF53448">
    <property type="entry name" value="Nucleotide-diphospho-sugar transferases"/>
    <property type="match status" value="1"/>
</dbReference>
<dbReference type="NCBIfam" id="NF009905">
    <property type="entry name" value="PRK13368.1"/>
    <property type="match status" value="1"/>
</dbReference>
<organism evidence="6 7">
    <name type="scientific">Luteolibacter pohnpeiensis</name>
    <dbReference type="NCBI Taxonomy" id="454153"/>
    <lineage>
        <taxon>Bacteria</taxon>
        <taxon>Pseudomonadati</taxon>
        <taxon>Verrucomicrobiota</taxon>
        <taxon>Verrucomicrobiia</taxon>
        <taxon>Verrucomicrobiales</taxon>
        <taxon>Verrucomicrobiaceae</taxon>
        <taxon>Luteolibacter</taxon>
    </lineage>
</organism>
<dbReference type="HAMAP" id="MF_00057">
    <property type="entry name" value="KdsB"/>
    <property type="match status" value="1"/>
</dbReference>
<gene>
    <name evidence="5 6" type="primary">kdsB</name>
    <name evidence="6" type="ORF">JIN85_18745</name>
</gene>
<dbReference type="FunFam" id="3.90.550.10:FF:000011">
    <property type="entry name" value="3-deoxy-manno-octulosonate cytidylyltransferase"/>
    <property type="match status" value="1"/>
</dbReference>
<reference evidence="6" key="1">
    <citation type="submission" date="2021-01" db="EMBL/GenBank/DDBJ databases">
        <title>Modified the classification status of verrucomicrobia.</title>
        <authorList>
            <person name="Feng X."/>
        </authorList>
    </citation>
    <scope>NUCLEOTIDE SEQUENCE</scope>
    <source>
        <strain evidence="6">KCTC 22041</strain>
    </source>
</reference>
<keyword evidence="7" id="KW-1185">Reference proteome</keyword>
<comment type="pathway">
    <text evidence="5">Nucleotide-sugar biosynthesis; CMP-3-deoxy-D-manno-octulosonate biosynthesis; CMP-3-deoxy-D-manno-octulosonate from 3-deoxy-D-manno-octulosonate and CTP: step 1/1.</text>
</comment>
<comment type="similarity">
    <text evidence="5">Belongs to the KdsB family.</text>
</comment>
<dbReference type="CDD" id="cd02517">
    <property type="entry name" value="CMP-KDO-Synthetase"/>
    <property type="match status" value="1"/>
</dbReference>
<dbReference type="NCBIfam" id="TIGR00466">
    <property type="entry name" value="kdsB"/>
    <property type="match status" value="1"/>
</dbReference>
<dbReference type="GO" id="GO:0008690">
    <property type="term" value="F:3-deoxy-manno-octulosonate cytidylyltransferase activity"/>
    <property type="evidence" value="ECO:0007669"/>
    <property type="project" value="UniProtKB-UniRule"/>
</dbReference>
<comment type="function">
    <text evidence="5">Activates KDO (a required 8-carbon sugar) for incorporation into bacterial lipopolysaccharide in Gram-negative bacteria.</text>
</comment>
<dbReference type="PANTHER" id="PTHR42866">
    <property type="entry name" value="3-DEOXY-MANNO-OCTULOSONATE CYTIDYLYLTRANSFERASE"/>
    <property type="match status" value="1"/>
</dbReference>
<dbReference type="AlphaFoldDB" id="A0A934S972"/>
<evidence type="ECO:0000256" key="2">
    <source>
        <dbReference type="ARBA" id="ARBA00022679"/>
    </source>
</evidence>
<keyword evidence="4 5" id="KW-0448">Lipopolysaccharide biosynthesis</keyword>
<dbReference type="Proteomes" id="UP000603141">
    <property type="component" value="Unassembled WGS sequence"/>
</dbReference>
<keyword evidence="2 5" id="KW-0808">Transferase</keyword>
<dbReference type="Gene3D" id="3.90.550.10">
    <property type="entry name" value="Spore Coat Polysaccharide Biosynthesis Protein SpsA, Chain A"/>
    <property type="match status" value="1"/>
</dbReference>
<evidence type="ECO:0000256" key="5">
    <source>
        <dbReference type="HAMAP-Rule" id="MF_00057"/>
    </source>
</evidence>
<comment type="caution">
    <text evidence="6">The sequence shown here is derived from an EMBL/GenBank/DDBJ whole genome shotgun (WGS) entry which is preliminary data.</text>
</comment>
<dbReference type="PANTHER" id="PTHR42866:SF2">
    <property type="entry name" value="3-DEOXY-MANNO-OCTULOSONATE CYTIDYLYLTRANSFERASE, MITOCHONDRIAL"/>
    <property type="match status" value="1"/>
</dbReference>
<dbReference type="InterPro" id="IPR003329">
    <property type="entry name" value="Cytidylyl_trans"/>
</dbReference>
<sequence length="265" mass="28694">MRGASGIFSQPFVCVSHLSQTNHIVGILPARWASTRFPGKPLHLIAGKPLIQHVWDRCRKCSKLDDLIVATDDQRIYDAVIAFGGKVTMTSADHPTGTDRIAEAARAVPQATHIVNIQGDEPLIEPALIDELAAAMAADDSLDMATAANPLDPADPAVADPNVVKVAIALDGRALYFSRSPLPFFRNPVEGLPVLRHKGIYAYRRSFLERFVTWPPSPLEQAESLEQLRALENGASIRVLITDDTSPGVDTPEQAAHVEAILSSL</sequence>
<dbReference type="GO" id="GO:0016020">
    <property type="term" value="C:membrane"/>
    <property type="evidence" value="ECO:0007669"/>
    <property type="project" value="UniProtKB-SubCell"/>
</dbReference>